<evidence type="ECO:0000259" key="6">
    <source>
        <dbReference type="Pfam" id="PF12698"/>
    </source>
</evidence>
<evidence type="ECO:0000256" key="4">
    <source>
        <dbReference type="ARBA" id="ARBA00023136"/>
    </source>
</evidence>
<gene>
    <name evidence="7" type="ORF">EDD28_3414</name>
</gene>
<evidence type="ECO:0000313" key="7">
    <source>
        <dbReference type="EMBL" id="ROR93985.1"/>
    </source>
</evidence>
<organism evidence="7 8">
    <name type="scientific">Salana multivorans</name>
    <dbReference type="NCBI Taxonomy" id="120377"/>
    <lineage>
        <taxon>Bacteria</taxon>
        <taxon>Bacillati</taxon>
        <taxon>Actinomycetota</taxon>
        <taxon>Actinomycetes</taxon>
        <taxon>Micrococcales</taxon>
        <taxon>Beutenbergiaceae</taxon>
        <taxon>Salana</taxon>
    </lineage>
</organism>
<dbReference type="GO" id="GO:0016020">
    <property type="term" value="C:membrane"/>
    <property type="evidence" value="ECO:0007669"/>
    <property type="project" value="UniProtKB-SubCell"/>
</dbReference>
<dbReference type="InterPro" id="IPR017500">
    <property type="entry name" value="Phage_infect_YhgE_N"/>
</dbReference>
<comment type="subcellular location">
    <subcellularLocation>
        <location evidence="1">Membrane</location>
        <topology evidence="1">Multi-pass membrane protein</topology>
    </subcellularLocation>
</comment>
<dbReference type="GO" id="GO:0140359">
    <property type="term" value="F:ABC-type transporter activity"/>
    <property type="evidence" value="ECO:0007669"/>
    <property type="project" value="InterPro"/>
</dbReference>
<dbReference type="SUPFAM" id="SSF58104">
    <property type="entry name" value="Methyl-accepting chemotaxis protein (MCP) signaling domain"/>
    <property type="match status" value="1"/>
</dbReference>
<proteinExistence type="predicted"/>
<dbReference type="InterPro" id="IPR013525">
    <property type="entry name" value="ABC2_TM"/>
</dbReference>
<feature type="transmembrane region" description="Helical" evidence="5">
    <location>
        <begin position="620"/>
        <end position="643"/>
    </location>
</feature>
<dbReference type="OrthoDB" id="9811483at2"/>
<feature type="transmembrane region" description="Helical" evidence="5">
    <location>
        <begin position="465"/>
        <end position="485"/>
    </location>
</feature>
<keyword evidence="3 5" id="KW-1133">Transmembrane helix</keyword>
<dbReference type="NCBIfam" id="TIGR03062">
    <property type="entry name" value="pip_yhgE_Cterm"/>
    <property type="match status" value="1"/>
</dbReference>
<dbReference type="PANTHER" id="PTHR43077">
    <property type="entry name" value="TRANSPORT PERMEASE YVFS-RELATED"/>
    <property type="match status" value="1"/>
</dbReference>
<dbReference type="EMBL" id="RKHQ01000002">
    <property type="protein sequence ID" value="ROR93985.1"/>
    <property type="molecule type" value="Genomic_DNA"/>
</dbReference>
<dbReference type="Pfam" id="PF12698">
    <property type="entry name" value="ABC2_membrane_3"/>
    <property type="match status" value="2"/>
</dbReference>
<dbReference type="InterPro" id="IPR017501">
    <property type="entry name" value="Phage_infect_YhgE_C"/>
</dbReference>
<evidence type="ECO:0000256" key="5">
    <source>
        <dbReference type="SAM" id="Phobius"/>
    </source>
</evidence>
<dbReference type="InterPro" id="IPR023908">
    <property type="entry name" value="xxxLxxG_rpt"/>
</dbReference>
<evidence type="ECO:0000256" key="1">
    <source>
        <dbReference type="ARBA" id="ARBA00004141"/>
    </source>
</evidence>
<evidence type="ECO:0000256" key="3">
    <source>
        <dbReference type="ARBA" id="ARBA00022989"/>
    </source>
</evidence>
<dbReference type="Proteomes" id="UP000275356">
    <property type="component" value="Unassembled WGS sequence"/>
</dbReference>
<evidence type="ECO:0000313" key="8">
    <source>
        <dbReference type="Proteomes" id="UP000275356"/>
    </source>
</evidence>
<feature type="transmembrane region" description="Helical" evidence="5">
    <location>
        <begin position="561"/>
        <end position="584"/>
    </location>
</feature>
<dbReference type="PANTHER" id="PTHR43077:SF5">
    <property type="entry name" value="PHAGE INFECTION PROTEIN"/>
    <property type="match status" value="1"/>
</dbReference>
<feature type="transmembrane region" description="Helical" evidence="5">
    <location>
        <begin position="21"/>
        <end position="40"/>
    </location>
</feature>
<dbReference type="Gene3D" id="3.40.1710.10">
    <property type="entry name" value="abc type-2 transporter like domain"/>
    <property type="match status" value="1"/>
</dbReference>
<keyword evidence="8" id="KW-1185">Reference proteome</keyword>
<dbReference type="Gene3D" id="1.10.287.950">
    <property type="entry name" value="Methyl-accepting chemotaxis protein"/>
    <property type="match status" value="1"/>
</dbReference>
<dbReference type="AlphaFoldDB" id="A0A3N2D2I5"/>
<dbReference type="NCBIfam" id="TIGR03061">
    <property type="entry name" value="pip_yhgE_Nterm"/>
    <property type="match status" value="1"/>
</dbReference>
<feature type="domain" description="ABC-2 type transporter transmembrane" evidence="6">
    <location>
        <begin position="23"/>
        <end position="164"/>
    </location>
</feature>
<feature type="transmembrane region" description="Helical" evidence="5">
    <location>
        <begin position="534"/>
        <end position="554"/>
    </location>
</feature>
<feature type="domain" description="ABC-2 type transporter transmembrane" evidence="6">
    <location>
        <begin position="447"/>
        <end position="640"/>
    </location>
</feature>
<feature type="transmembrane region" description="Helical" evidence="5">
    <location>
        <begin position="506"/>
        <end position="528"/>
    </location>
</feature>
<keyword evidence="4 5" id="KW-0472">Membrane</keyword>
<dbReference type="RefSeq" id="WP_123740854.1">
    <property type="nucleotide sequence ID" value="NZ_RKHQ01000002.1"/>
</dbReference>
<dbReference type="InterPro" id="IPR051328">
    <property type="entry name" value="T7SS_ABC-Transporter"/>
</dbReference>
<dbReference type="NCBIfam" id="TIGR03057">
    <property type="entry name" value="xxxLxxG_by_4"/>
    <property type="match status" value="2"/>
</dbReference>
<protein>
    <submittedName>
        <fullName evidence="7">Putative membrane protein</fullName>
    </submittedName>
</protein>
<accession>A0A3N2D2I5</accession>
<sequence>MRTVRLAWAEIARNRSTLHRIALVFLLVVPTLYGAIYLWSNWDPYGKLDRVPVAVVNEDEAVTVDGREVAGGDLVVEKFEADPSFLWVVTDADDAADGLESGRYYLTITIPRDFSARLASGAELTPERAEIVIHRNDANGYVIGVMAETVQAKLQEQINAAATQAYFESVYGDLGKLRAGLGRADEGARELRDGLGDAKDGAHTLADGLADGAPGARDLADGATRVADGADQVADGTQQIADLINPIADDLVPAIPGVADGAVAVTDAVADVAGTVSGGADALTGRVDAVDTALADLVAAHPELASDPAFATVRDAVGAVDTRVGEVDQALGDIHADADRLATDAHALQDAVPDLQTKVRDGQSKVNELNDGAHEVSEGAGQVRDGAEELATKLADAATGSADLATGLDTAVDGTDALVTGLDELVAAVPAMDPDQAEANAAILGNPTDVRLEVANDAGVYGRGLAPFFFAISLWVFGIVVFLVLRPTSGRALVSRAPSWRVALVGWLPILGMGLTGAYLLLGVATFALGLDPVSWWGSVGVVTLAVAVFTLLAHLCRAGLGLVGSAVLLVVLMLQLAASGGIYPPETLPPFLEWLHPYLPMTYLIEALRVTFTGGSPAVLQRAVTVLALVGVAAFCATWAVIARKRTWTMADVHPPLAD</sequence>
<evidence type="ECO:0000256" key="2">
    <source>
        <dbReference type="ARBA" id="ARBA00022692"/>
    </source>
</evidence>
<name>A0A3N2D2I5_9MICO</name>
<reference evidence="7 8" key="1">
    <citation type="submission" date="2018-11" db="EMBL/GenBank/DDBJ databases">
        <title>Sequencing the genomes of 1000 actinobacteria strains.</title>
        <authorList>
            <person name="Klenk H.-P."/>
        </authorList>
    </citation>
    <scope>NUCLEOTIDE SEQUENCE [LARGE SCALE GENOMIC DNA]</scope>
    <source>
        <strain evidence="7 8">DSM 13521</strain>
    </source>
</reference>
<keyword evidence="2 5" id="KW-0812">Transmembrane</keyword>
<comment type="caution">
    <text evidence="7">The sequence shown here is derived from an EMBL/GenBank/DDBJ whole genome shotgun (WGS) entry which is preliminary data.</text>
</comment>